<evidence type="ECO:0000256" key="1">
    <source>
        <dbReference type="SAM" id="SignalP"/>
    </source>
</evidence>
<reference evidence="2 3" key="1">
    <citation type="journal article" date="2024" name="IMA Fungus">
        <title>IMA Genome - F19 : A genome assembly and annotation guide to empower mycologists, including annotated draft genome sequences of Ceratocystis pirilliformis, Diaporthe australafricana, Fusarium ophioides, Paecilomyces lecythidis, and Sporothrix stenoceras.</title>
        <authorList>
            <person name="Aylward J."/>
            <person name="Wilson A.M."/>
            <person name="Visagie C.M."/>
            <person name="Spraker J."/>
            <person name="Barnes I."/>
            <person name="Buitendag C."/>
            <person name="Ceriani C."/>
            <person name="Del Mar Angel L."/>
            <person name="du Plessis D."/>
            <person name="Fuchs T."/>
            <person name="Gasser K."/>
            <person name="Kramer D."/>
            <person name="Li W."/>
            <person name="Munsamy K."/>
            <person name="Piso A."/>
            <person name="Price J.L."/>
            <person name="Sonnekus B."/>
            <person name="Thomas C."/>
            <person name="van der Nest A."/>
            <person name="van Dijk A."/>
            <person name="van Heerden A."/>
            <person name="van Vuuren N."/>
            <person name="Yilmaz N."/>
            <person name="Duong T.A."/>
            <person name="van der Merwe N.A."/>
            <person name="Wingfield M.J."/>
            <person name="Wingfield B.D."/>
        </authorList>
    </citation>
    <scope>NUCLEOTIDE SEQUENCE [LARGE SCALE GENOMIC DNA]</scope>
    <source>
        <strain evidence="2 3">CMW 18300</strain>
    </source>
</reference>
<evidence type="ECO:0000313" key="2">
    <source>
        <dbReference type="EMBL" id="KAL1854416.1"/>
    </source>
</evidence>
<sequence>MLFIILTLIAATLLGLGQAVPSTNINLARDDKNPNLTHIICQPQMFLEARRDFTDQNIKYLHDKEKGPAYLGPNTTGKQCTRVSCQYASGIYACNDNDHAVQVPLDTLADYAQAVREDTDTRCNYLVKNYKKGKLDKWVSWGQAFDINGWNVIVGFWHSDEKC</sequence>
<comment type="caution">
    <text evidence="2">The sequence shown here is derived from an EMBL/GenBank/DDBJ whole genome shotgun (WGS) entry which is preliminary data.</text>
</comment>
<accession>A0ABR3W6J3</accession>
<dbReference type="Proteomes" id="UP001583177">
    <property type="component" value="Unassembled WGS sequence"/>
</dbReference>
<dbReference type="PANTHER" id="PTHR35605:SF1">
    <property type="entry name" value="ECP2 EFFECTOR PROTEIN DOMAIN-CONTAINING PROTEIN-RELATED"/>
    <property type="match status" value="1"/>
</dbReference>
<gene>
    <name evidence="2" type="ORF">Daus18300_011435</name>
</gene>
<feature type="signal peptide" evidence="1">
    <location>
        <begin position="1"/>
        <end position="19"/>
    </location>
</feature>
<evidence type="ECO:0000313" key="3">
    <source>
        <dbReference type="Proteomes" id="UP001583177"/>
    </source>
</evidence>
<keyword evidence="1" id="KW-0732">Signal</keyword>
<protein>
    <submittedName>
        <fullName evidence="2">Uncharacterized protein</fullName>
    </submittedName>
</protein>
<feature type="chain" id="PRO_5046932912" evidence="1">
    <location>
        <begin position="20"/>
        <end position="163"/>
    </location>
</feature>
<organism evidence="2 3">
    <name type="scientific">Diaporthe australafricana</name>
    <dbReference type="NCBI Taxonomy" id="127596"/>
    <lineage>
        <taxon>Eukaryota</taxon>
        <taxon>Fungi</taxon>
        <taxon>Dikarya</taxon>
        <taxon>Ascomycota</taxon>
        <taxon>Pezizomycotina</taxon>
        <taxon>Sordariomycetes</taxon>
        <taxon>Sordariomycetidae</taxon>
        <taxon>Diaporthales</taxon>
        <taxon>Diaporthaceae</taxon>
        <taxon>Diaporthe</taxon>
    </lineage>
</organism>
<proteinExistence type="predicted"/>
<dbReference type="EMBL" id="JAWRVE010000139">
    <property type="protein sequence ID" value="KAL1854416.1"/>
    <property type="molecule type" value="Genomic_DNA"/>
</dbReference>
<keyword evidence="3" id="KW-1185">Reference proteome</keyword>
<dbReference type="PANTHER" id="PTHR35605">
    <property type="entry name" value="ECP2 EFFECTOR PROTEIN DOMAIN-CONTAINING PROTEIN-RELATED"/>
    <property type="match status" value="1"/>
</dbReference>
<name>A0ABR3W6J3_9PEZI</name>